<gene>
    <name evidence="1" type="ORF">OWV82_016491</name>
</gene>
<proteinExistence type="predicted"/>
<sequence>MSVSRDIPDPSRETNGQLNLGKFSWSSCREIGNPKATRVEGDNNEIRDGLNADVMVEKVGVHKRRETYSEKEESNSLLLDEVKRLCKKLQEVKKEQHRALGREDDYEVTTPLSLVIMNQGLPKGFKMPNIIPYTKQADPKLHIK</sequence>
<name>A0ACC1XGA5_MELAZ</name>
<evidence type="ECO:0000313" key="1">
    <source>
        <dbReference type="EMBL" id="KAJ4710283.1"/>
    </source>
</evidence>
<reference evidence="1 2" key="1">
    <citation type="journal article" date="2023" name="Science">
        <title>Complex scaffold remodeling in plant triterpene biosynthesis.</title>
        <authorList>
            <person name="De La Pena R."/>
            <person name="Hodgson H."/>
            <person name="Liu J.C."/>
            <person name="Stephenson M.J."/>
            <person name="Martin A.C."/>
            <person name="Owen C."/>
            <person name="Harkess A."/>
            <person name="Leebens-Mack J."/>
            <person name="Jimenez L.E."/>
            <person name="Osbourn A."/>
            <person name="Sattely E.S."/>
        </authorList>
    </citation>
    <scope>NUCLEOTIDE SEQUENCE [LARGE SCALE GENOMIC DNA]</scope>
    <source>
        <strain evidence="2">cv. JPN11</strain>
        <tissue evidence="1">Leaf</tissue>
    </source>
</reference>
<dbReference type="EMBL" id="CM051402">
    <property type="protein sequence ID" value="KAJ4710283.1"/>
    <property type="molecule type" value="Genomic_DNA"/>
</dbReference>
<evidence type="ECO:0000313" key="2">
    <source>
        <dbReference type="Proteomes" id="UP001164539"/>
    </source>
</evidence>
<organism evidence="1 2">
    <name type="scientific">Melia azedarach</name>
    <name type="common">Chinaberry tree</name>
    <dbReference type="NCBI Taxonomy" id="155640"/>
    <lineage>
        <taxon>Eukaryota</taxon>
        <taxon>Viridiplantae</taxon>
        <taxon>Streptophyta</taxon>
        <taxon>Embryophyta</taxon>
        <taxon>Tracheophyta</taxon>
        <taxon>Spermatophyta</taxon>
        <taxon>Magnoliopsida</taxon>
        <taxon>eudicotyledons</taxon>
        <taxon>Gunneridae</taxon>
        <taxon>Pentapetalae</taxon>
        <taxon>rosids</taxon>
        <taxon>malvids</taxon>
        <taxon>Sapindales</taxon>
        <taxon>Meliaceae</taxon>
        <taxon>Melia</taxon>
    </lineage>
</organism>
<comment type="caution">
    <text evidence="1">The sequence shown here is derived from an EMBL/GenBank/DDBJ whole genome shotgun (WGS) entry which is preliminary data.</text>
</comment>
<protein>
    <submittedName>
        <fullName evidence="1">Uncharacterized protein</fullName>
    </submittedName>
</protein>
<dbReference type="Proteomes" id="UP001164539">
    <property type="component" value="Chromosome 9"/>
</dbReference>
<keyword evidence="2" id="KW-1185">Reference proteome</keyword>
<accession>A0ACC1XGA5</accession>